<name>A0A2N5E9S3_9GAMM</name>
<reference evidence="6 7" key="1">
    <citation type="submission" date="2017-12" db="EMBL/GenBank/DDBJ databases">
        <title>Characterization of six clinical isolates of Enterochimera gen. nov., a novel genus of the Yersiniaciae family and the three species Enterochimera arupensis sp. nov., Enterochimera coloradensis sp. nov, and Enterochimera californica sp. nov.</title>
        <authorList>
            <person name="Rossi A."/>
            <person name="Fisher M."/>
        </authorList>
    </citation>
    <scope>NUCLEOTIDE SEQUENCE [LARGE SCALE GENOMIC DNA]</scope>
    <source>
        <strain evidence="7">2015-Iso6</strain>
    </source>
</reference>
<comment type="caution">
    <text evidence="6">The sequence shown here is derived from an EMBL/GenBank/DDBJ whole genome shotgun (WGS) entry which is preliminary data.</text>
</comment>
<keyword evidence="1" id="KW-0444">Lipid biosynthesis</keyword>
<keyword evidence="2 6" id="KW-0378">Hydrolase</keyword>
<dbReference type="Proteomes" id="UP000234240">
    <property type="component" value="Unassembled WGS sequence"/>
</dbReference>
<dbReference type="RefSeq" id="WP_101815609.1">
    <property type="nucleotide sequence ID" value="NZ_PJZF01000005.1"/>
</dbReference>
<dbReference type="PANTHER" id="PTHR38764:SF1">
    <property type="entry name" value="ACYL CARRIER PROTEIN PHOSPHODIESTERASE"/>
    <property type="match status" value="1"/>
</dbReference>
<dbReference type="GO" id="GO:0008770">
    <property type="term" value="F:[acyl-carrier-protein] phosphodiesterase activity"/>
    <property type="evidence" value="ECO:0007669"/>
    <property type="project" value="UniProtKB-EC"/>
</dbReference>
<dbReference type="EC" id="3.1.4.14" evidence="6"/>
<evidence type="ECO:0000256" key="2">
    <source>
        <dbReference type="ARBA" id="ARBA00022801"/>
    </source>
</evidence>
<evidence type="ECO:0000256" key="1">
    <source>
        <dbReference type="ARBA" id="ARBA00022516"/>
    </source>
</evidence>
<organism evidence="6 7">
    <name type="scientific">Chimaeribacter californicus</name>
    <dbReference type="NCBI Taxonomy" id="2060067"/>
    <lineage>
        <taxon>Bacteria</taxon>
        <taxon>Pseudomonadati</taxon>
        <taxon>Pseudomonadota</taxon>
        <taxon>Gammaproteobacteria</taxon>
        <taxon>Enterobacterales</taxon>
        <taxon>Yersiniaceae</taxon>
        <taxon>Chimaeribacter</taxon>
    </lineage>
</organism>
<keyword evidence="7" id="KW-1185">Reference proteome</keyword>
<dbReference type="Pfam" id="PF04336">
    <property type="entry name" value="ACP_PD"/>
    <property type="match status" value="1"/>
</dbReference>
<evidence type="ECO:0000313" key="7">
    <source>
        <dbReference type="Proteomes" id="UP000234240"/>
    </source>
</evidence>
<evidence type="ECO:0000256" key="4">
    <source>
        <dbReference type="ARBA" id="ARBA00023098"/>
    </source>
</evidence>
<proteinExistence type="predicted"/>
<dbReference type="PANTHER" id="PTHR38764">
    <property type="entry name" value="ACYL CARRIER PROTEIN PHOSPHODIESTERASE"/>
    <property type="match status" value="1"/>
</dbReference>
<keyword evidence="5" id="KW-0275">Fatty acid biosynthesis</keyword>
<keyword evidence="3" id="KW-0276">Fatty acid metabolism</keyword>
<dbReference type="EMBL" id="PJZF01000005">
    <property type="protein sequence ID" value="PLR38658.1"/>
    <property type="molecule type" value="Genomic_DNA"/>
</dbReference>
<evidence type="ECO:0000256" key="3">
    <source>
        <dbReference type="ARBA" id="ARBA00022832"/>
    </source>
</evidence>
<accession>A0A2N5E9S3</accession>
<evidence type="ECO:0000256" key="5">
    <source>
        <dbReference type="ARBA" id="ARBA00023160"/>
    </source>
</evidence>
<dbReference type="InterPro" id="IPR007431">
    <property type="entry name" value="ACP_PD"/>
</dbReference>
<protein>
    <submittedName>
        <fullName evidence="6">ACP phosphodiesterase</fullName>
        <ecNumber evidence="6">3.1.4.14</ecNumber>
    </submittedName>
</protein>
<dbReference type="AlphaFoldDB" id="A0A2N5E9S3"/>
<evidence type="ECO:0000313" key="6">
    <source>
        <dbReference type="EMBL" id="PLR38658.1"/>
    </source>
</evidence>
<keyword evidence="4" id="KW-0443">Lipid metabolism</keyword>
<sequence length="193" mass="22553">MNFLAHLHLAHLAHSSLTGNLAADFVRGDPTHLYDQAVVEGIRMHRRVDSLTDSLPAVREARRLFSEEYRRVAPITMDVMWDHFLALHWQKLEADYTLPAFVNYAQGQISPNLPTLPEGFQQLNRVLWPERWLERYAGLPFIANVLAGMAARRPRLHQLKGSFVDIERNYPQFEAIFFDFYPQMMEKARHRQL</sequence>
<dbReference type="PIRSF" id="PIRSF011489">
    <property type="entry name" value="DUF479"/>
    <property type="match status" value="1"/>
</dbReference>
<gene>
    <name evidence="6" type="ORF">CYR55_07860</name>
</gene>
<dbReference type="GO" id="GO:0006633">
    <property type="term" value="P:fatty acid biosynthetic process"/>
    <property type="evidence" value="ECO:0007669"/>
    <property type="project" value="UniProtKB-KW"/>
</dbReference>
<dbReference type="OrthoDB" id="8442777at2"/>